<dbReference type="AlphaFoldDB" id="A0A6C0LS27"/>
<evidence type="ECO:0000313" key="1">
    <source>
        <dbReference type="EMBL" id="QHU33397.1"/>
    </source>
</evidence>
<protein>
    <submittedName>
        <fullName evidence="1">Uncharacterized protein</fullName>
    </submittedName>
</protein>
<name>A0A6C0LS27_9ZZZZ</name>
<dbReference type="EMBL" id="MN740557">
    <property type="protein sequence ID" value="QHU33397.1"/>
    <property type="molecule type" value="Genomic_DNA"/>
</dbReference>
<accession>A0A6C0LS27</accession>
<organism evidence="1">
    <name type="scientific">viral metagenome</name>
    <dbReference type="NCBI Taxonomy" id="1070528"/>
    <lineage>
        <taxon>unclassified sequences</taxon>
        <taxon>metagenomes</taxon>
        <taxon>organismal metagenomes</taxon>
    </lineage>
</organism>
<proteinExistence type="predicted"/>
<reference evidence="1" key="1">
    <citation type="journal article" date="2020" name="Nature">
        <title>Giant virus diversity and host interactions through global metagenomics.</title>
        <authorList>
            <person name="Schulz F."/>
            <person name="Roux S."/>
            <person name="Paez-Espino D."/>
            <person name="Jungbluth S."/>
            <person name="Walsh D.A."/>
            <person name="Denef V.J."/>
            <person name="McMahon K.D."/>
            <person name="Konstantinidis K.T."/>
            <person name="Eloe-Fadrosh E.A."/>
            <person name="Kyrpides N.C."/>
            <person name="Woyke T."/>
        </authorList>
    </citation>
    <scope>NUCLEOTIDE SEQUENCE</scope>
    <source>
        <strain evidence="1">GVMAG-S-1016704-121</strain>
    </source>
</reference>
<sequence length="168" mass="19744">MNVLNNLIKEYVYPRDNEEVESYKKNLELVSKFESMPNVSDALQHSQCFASMYVNMHQTIQQIFCEELRRLSGRQVTIRYAMERGIMSDNTNNPGCEFKTFWSVRTNIEFSNEELLVKEPVFLHSGIRSFYITVFSVALPIGDTRETIVYNDSSTVKYFPRYKFLAYI</sequence>